<dbReference type="InterPro" id="IPR039552">
    <property type="entry name" value="IS66_C"/>
</dbReference>
<reference evidence="2 3" key="1">
    <citation type="submission" date="2016-12" db="EMBL/GenBank/DDBJ databases">
        <authorList>
            <person name="Song W.-J."/>
            <person name="Kurnit D.M."/>
        </authorList>
    </citation>
    <scope>NUCLEOTIDE SEQUENCE [LARGE SCALE GENOMIC DNA]</scope>
    <source>
        <strain evidence="2 3">STM7296</strain>
    </source>
</reference>
<dbReference type="Proteomes" id="UP000187012">
    <property type="component" value="Unassembled WGS sequence"/>
</dbReference>
<keyword evidence="3" id="KW-1185">Reference proteome</keyword>
<gene>
    <name evidence="2" type="ORF">BN2475_710114</name>
</gene>
<proteinExistence type="predicted"/>
<dbReference type="AlphaFoldDB" id="A0A1N7SIS1"/>
<dbReference type="EMBL" id="CYGX02000071">
    <property type="protein sequence ID" value="SIT47208.1"/>
    <property type="molecule type" value="Genomic_DNA"/>
</dbReference>
<dbReference type="STRING" id="1247936.BN2475_710114"/>
<evidence type="ECO:0000259" key="1">
    <source>
        <dbReference type="Pfam" id="PF13817"/>
    </source>
</evidence>
<evidence type="ECO:0000313" key="2">
    <source>
        <dbReference type="EMBL" id="SIT47208.1"/>
    </source>
</evidence>
<evidence type="ECO:0000313" key="3">
    <source>
        <dbReference type="Proteomes" id="UP000187012"/>
    </source>
</evidence>
<name>A0A1N7SIS1_9BURK</name>
<protein>
    <recommendedName>
        <fullName evidence="1">Transposase IS66 C-terminal domain-containing protein</fullName>
    </recommendedName>
</protein>
<sequence length="48" mass="5443">MSLIRSAQLNGLDPHAYLKDILTRLPTHRASDIEALLPYRWQPTVTIG</sequence>
<accession>A0A1N7SIS1</accession>
<feature type="domain" description="Transposase IS66 C-terminal" evidence="1">
    <location>
        <begin position="2"/>
        <end position="39"/>
    </location>
</feature>
<dbReference type="Pfam" id="PF13817">
    <property type="entry name" value="DDE_Tnp_IS66_C"/>
    <property type="match status" value="1"/>
</dbReference>
<organism evidence="2 3">
    <name type="scientific">Paraburkholderia ribeironis</name>
    <dbReference type="NCBI Taxonomy" id="1247936"/>
    <lineage>
        <taxon>Bacteria</taxon>
        <taxon>Pseudomonadati</taxon>
        <taxon>Pseudomonadota</taxon>
        <taxon>Betaproteobacteria</taxon>
        <taxon>Burkholderiales</taxon>
        <taxon>Burkholderiaceae</taxon>
        <taxon>Paraburkholderia</taxon>
    </lineage>
</organism>